<evidence type="ECO:0000313" key="2">
    <source>
        <dbReference type="EMBL" id="VEN54099.1"/>
    </source>
</evidence>
<protein>
    <submittedName>
        <fullName evidence="2">Uncharacterized protein</fullName>
    </submittedName>
</protein>
<proteinExistence type="predicted"/>
<dbReference type="AlphaFoldDB" id="A0A653D1S9"/>
<organism evidence="2 3">
    <name type="scientific">Callosobruchus maculatus</name>
    <name type="common">Southern cowpea weevil</name>
    <name type="synonym">Pulse bruchid</name>
    <dbReference type="NCBI Taxonomy" id="64391"/>
    <lineage>
        <taxon>Eukaryota</taxon>
        <taxon>Metazoa</taxon>
        <taxon>Ecdysozoa</taxon>
        <taxon>Arthropoda</taxon>
        <taxon>Hexapoda</taxon>
        <taxon>Insecta</taxon>
        <taxon>Pterygota</taxon>
        <taxon>Neoptera</taxon>
        <taxon>Endopterygota</taxon>
        <taxon>Coleoptera</taxon>
        <taxon>Polyphaga</taxon>
        <taxon>Cucujiformia</taxon>
        <taxon>Chrysomeloidea</taxon>
        <taxon>Chrysomelidae</taxon>
        <taxon>Bruchinae</taxon>
        <taxon>Bruchini</taxon>
        <taxon>Callosobruchus</taxon>
    </lineage>
</organism>
<evidence type="ECO:0000313" key="3">
    <source>
        <dbReference type="Proteomes" id="UP000410492"/>
    </source>
</evidence>
<dbReference type="EMBL" id="CAACVG010009751">
    <property type="protein sequence ID" value="VEN54099.1"/>
    <property type="molecule type" value="Genomic_DNA"/>
</dbReference>
<dbReference type="Proteomes" id="UP000410492">
    <property type="component" value="Unassembled WGS sequence"/>
</dbReference>
<feature type="chain" id="PRO_5024844560" evidence="1">
    <location>
        <begin position="24"/>
        <end position="65"/>
    </location>
</feature>
<accession>A0A653D1S9</accession>
<evidence type="ECO:0000256" key="1">
    <source>
        <dbReference type="SAM" id="SignalP"/>
    </source>
</evidence>
<reference evidence="2 3" key="1">
    <citation type="submission" date="2019-01" db="EMBL/GenBank/DDBJ databases">
        <authorList>
            <person name="Sayadi A."/>
        </authorList>
    </citation>
    <scope>NUCLEOTIDE SEQUENCE [LARGE SCALE GENOMIC DNA]</scope>
</reference>
<keyword evidence="1" id="KW-0732">Signal</keyword>
<gene>
    <name evidence="2" type="ORF">CALMAC_LOCUS13673</name>
</gene>
<sequence length="65" mass="7489">MSRVAARIILLTIFIVLVTVVQAKPTPDPNPFFVAGVWPYGFSWSYAAPPYPYYPYYSVRYRIVV</sequence>
<name>A0A653D1S9_CALMS</name>
<keyword evidence="3" id="KW-1185">Reference proteome</keyword>
<feature type="signal peptide" evidence="1">
    <location>
        <begin position="1"/>
        <end position="23"/>
    </location>
</feature>